<dbReference type="Pfam" id="PF00172">
    <property type="entry name" value="Zn_clus"/>
    <property type="match status" value="1"/>
</dbReference>
<dbReference type="InterPro" id="IPR036864">
    <property type="entry name" value="Zn2-C6_fun-type_DNA-bd_sf"/>
</dbReference>
<dbReference type="PANTHER" id="PTHR38111:SF11">
    <property type="entry name" value="TRANSCRIPTION FACTOR DOMAIN-CONTAINING PROTEIN-RELATED"/>
    <property type="match status" value="1"/>
</dbReference>
<dbReference type="PANTHER" id="PTHR38111">
    <property type="entry name" value="ZN(2)-C6 FUNGAL-TYPE DOMAIN-CONTAINING PROTEIN-RELATED"/>
    <property type="match status" value="1"/>
</dbReference>
<dbReference type="SUPFAM" id="SSF57701">
    <property type="entry name" value="Zn2/Cys6 DNA-binding domain"/>
    <property type="match status" value="1"/>
</dbReference>
<dbReference type="PROSITE" id="PS50048">
    <property type="entry name" value="ZN2_CY6_FUNGAL_2"/>
    <property type="match status" value="1"/>
</dbReference>
<dbReference type="EMBL" id="FJOG01000033">
    <property type="protein sequence ID" value="CZR65843.1"/>
    <property type="molecule type" value="Genomic_DNA"/>
</dbReference>
<dbReference type="GO" id="GO:0008270">
    <property type="term" value="F:zinc ion binding"/>
    <property type="evidence" value="ECO:0007669"/>
    <property type="project" value="InterPro"/>
</dbReference>
<protein>
    <recommendedName>
        <fullName evidence="2">Zn(2)-C6 fungal-type domain-containing protein</fullName>
    </recommendedName>
</protein>
<name>A0A1L7XLE4_9HELO</name>
<sequence length="471" mass="51376">MPGVPSGRGCEACRKQKKRCDQGKPACLRCTRLGIPCVGSGKQRFKFVEQQSIAAKPISPTQATHEVQVLTIDGISIVPCNQTMMMAGALCSALEVKDVRYDLSVYGEFLQHIPKRLGTNKALDAAAKALTTSFASVPSQKRSVEGYETYVQGLQALRVCLGDPKQVGSPDILCAIYLMMLCQGWIGQRDDCTGHGEALAYLLNVASSQTWEGGTFEAELIVTLCVPVIVESIGNPRINLQPWLTKLTETHDSSINMESIKLRNLAKLPQFINNPEANLLEITYAYQRLGIDVPNVRKHLSIIAAQGEPLRKIHARYQTVYSILLAYAILMNTILRSFGAGNIAMVQESAAMVDEMITLAEDASQYRPLGASGVPLFLVTALVSTKDAHKRARIEEILAEYQTDFAIASWMDIAAWLDAKLHNRGLLKLTPPSNDMDKTRGFTASASLVDDLETSSGEPVEPSAVAVCCVM</sequence>
<gene>
    <name evidence="3" type="ORF">PAC_15743</name>
</gene>
<reference evidence="3 4" key="1">
    <citation type="submission" date="2016-03" db="EMBL/GenBank/DDBJ databases">
        <authorList>
            <person name="Ploux O."/>
        </authorList>
    </citation>
    <scope>NUCLEOTIDE SEQUENCE [LARGE SCALE GENOMIC DNA]</scope>
    <source>
        <strain evidence="3 4">UAMH 11012</strain>
    </source>
</reference>
<dbReference type="GO" id="GO:0000981">
    <property type="term" value="F:DNA-binding transcription factor activity, RNA polymerase II-specific"/>
    <property type="evidence" value="ECO:0007669"/>
    <property type="project" value="InterPro"/>
</dbReference>
<dbReference type="AlphaFoldDB" id="A0A1L7XLE4"/>
<dbReference type="SMART" id="SM00066">
    <property type="entry name" value="GAL4"/>
    <property type="match status" value="1"/>
</dbReference>
<dbReference type="Proteomes" id="UP000184330">
    <property type="component" value="Unassembled WGS sequence"/>
</dbReference>
<dbReference type="InterPro" id="IPR053178">
    <property type="entry name" value="Osmoadaptation_assoc"/>
</dbReference>
<organism evidence="3 4">
    <name type="scientific">Phialocephala subalpina</name>
    <dbReference type="NCBI Taxonomy" id="576137"/>
    <lineage>
        <taxon>Eukaryota</taxon>
        <taxon>Fungi</taxon>
        <taxon>Dikarya</taxon>
        <taxon>Ascomycota</taxon>
        <taxon>Pezizomycotina</taxon>
        <taxon>Leotiomycetes</taxon>
        <taxon>Helotiales</taxon>
        <taxon>Mollisiaceae</taxon>
        <taxon>Phialocephala</taxon>
        <taxon>Phialocephala fortinii species complex</taxon>
    </lineage>
</organism>
<dbReference type="Gene3D" id="4.10.240.10">
    <property type="entry name" value="Zn(2)-C6 fungal-type DNA-binding domain"/>
    <property type="match status" value="1"/>
</dbReference>
<proteinExistence type="predicted"/>
<keyword evidence="4" id="KW-1185">Reference proteome</keyword>
<dbReference type="PROSITE" id="PS00463">
    <property type="entry name" value="ZN2_CY6_FUNGAL_1"/>
    <property type="match status" value="1"/>
</dbReference>
<evidence type="ECO:0000313" key="4">
    <source>
        <dbReference type="Proteomes" id="UP000184330"/>
    </source>
</evidence>
<dbReference type="InterPro" id="IPR001138">
    <property type="entry name" value="Zn2Cys6_DnaBD"/>
</dbReference>
<evidence type="ECO:0000313" key="3">
    <source>
        <dbReference type="EMBL" id="CZR65843.1"/>
    </source>
</evidence>
<dbReference type="CDD" id="cd00067">
    <property type="entry name" value="GAL4"/>
    <property type="match status" value="1"/>
</dbReference>
<evidence type="ECO:0000256" key="1">
    <source>
        <dbReference type="ARBA" id="ARBA00023242"/>
    </source>
</evidence>
<evidence type="ECO:0000259" key="2">
    <source>
        <dbReference type="PROSITE" id="PS50048"/>
    </source>
</evidence>
<accession>A0A1L7XLE4</accession>
<keyword evidence="1" id="KW-0539">Nucleus</keyword>
<feature type="domain" description="Zn(2)-C6 fungal-type" evidence="2">
    <location>
        <begin position="9"/>
        <end position="38"/>
    </location>
</feature>
<dbReference type="STRING" id="576137.A0A1L7XLE4"/>
<dbReference type="OrthoDB" id="4314040at2759"/>